<dbReference type="EMBL" id="LXQA011193673">
    <property type="protein sequence ID" value="MCI88458.1"/>
    <property type="molecule type" value="Genomic_DNA"/>
</dbReference>
<evidence type="ECO:0000313" key="1">
    <source>
        <dbReference type="EMBL" id="MCI88458.1"/>
    </source>
</evidence>
<name>A0A392VJ76_9FABA</name>
<dbReference type="Proteomes" id="UP000265520">
    <property type="component" value="Unassembled WGS sequence"/>
</dbReference>
<proteinExistence type="predicted"/>
<protein>
    <submittedName>
        <fullName evidence="1">Uncharacterized protein</fullName>
    </submittedName>
</protein>
<accession>A0A392VJ76</accession>
<sequence>MVVLRVAGFVFTEDLAFVGSAVDGGAADSLGWWS</sequence>
<keyword evidence="2" id="KW-1185">Reference proteome</keyword>
<organism evidence="1 2">
    <name type="scientific">Trifolium medium</name>
    <dbReference type="NCBI Taxonomy" id="97028"/>
    <lineage>
        <taxon>Eukaryota</taxon>
        <taxon>Viridiplantae</taxon>
        <taxon>Streptophyta</taxon>
        <taxon>Embryophyta</taxon>
        <taxon>Tracheophyta</taxon>
        <taxon>Spermatophyta</taxon>
        <taxon>Magnoliopsida</taxon>
        <taxon>eudicotyledons</taxon>
        <taxon>Gunneridae</taxon>
        <taxon>Pentapetalae</taxon>
        <taxon>rosids</taxon>
        <taxon>fabids</taxon>
        <taxon>Fabales</taxon>
        <taxon>Fabaceae</taxon>
        <taxon>Papilionoideae</taxon>
        <taxon>50 kb inversion clade</taxon>
        <taxon>NPAAA clade</taxon>
        <taxon>Hologalegina</taxon>
        <taxon>IRL clade</taxon>
        <taxon>Trifolieae</taxon>
        <taxon>Trifolium</taxon>
    </lineage>
</organism>
<dbReference type="AlphaFoldDB" id="A0A392VJ76"/>
<feature type="non-terminal residue" evidence="1">
    <location>
        <position position="34"/>
    </location>
</feature>
<comment type="caution">
    <text evidence="1">The sequence shown here is derived from an EMBL/GenBank/DDBJ whole genome shotgun (WGS) entry which is preliminary data.</text>
</comment>
<reference evidence="1 2" key="1">
    <citation type="journal article" date="2018" name="Front. Plant Sci.">
        <title>Red Clover (Trifolium pratense) and Zigzag Clover (T. medium) - A Picture of Genomic Similarities and Differences.</title>
        <authorList>
            <person name="Dluhosova J."/>
            <person name="Istvanek J."/>
            <person name="Nedelnik J."/>
            <person name="Repkova J."/>
        </authorList>
    </citation>
    <scope>NUCLEOTIDE SEQUENCE [LARGE SCALE GENOMIC DNA]</scope>
    <source>
        <strain evidence="2">cv. 10/8</strain>
        <tissue evidence="1">Leaf</tissue>
    </source>
</reference>
<evidence type="ECO:0000313" key="2">
    <source>
        <dbReference type="Proteomes" id="UP000265520"/>
    </source>
</evidence>